<feature type="transmembrane region" description="Helical" evidence="1">
    <location>
        <begin position="226"/>
        <end position="245"/>
    </location>
</feature>
<feature type="transmembrane region" description="Helical" evidence="1">
    <location>
        <begin position="103"/>
        <end position="121"/>
    </location>
</feature>
<dbReference type="EMBL" id="QXFH01000004">
    <property type="protein sequence ID" value="RIV38276.1"/>
    <property type="molecule type" value="Genomic_DNA"/>
</dbReference>
<keyword evidence="1" id="KW-0472">Membrane</keyword>
<feature type="transmembrane region" description="Helical" evidence="1">
    <location>
        <begin position="171"/>
        <end position="193"/>
    </location>
</feature>
<sequence length="443" mass="46548">MLVVYLLLSIALIIGLINYLRLHPFLALFMVAIFFGLAAGMDYQIILQTINDGFGGTLGKIGLVIIFGVIIGAFLENTGGAYALAEAVLKVVGKKRVPTAMGILGYFVSIPVFADSGFILLSPLNKSLSKKAGISLAGSAIALAMGLTIAHNLVPPTPGPIAAAGILNADLGLVLALAIPISMVALIMALLFATKFAARTYIDPNPEISQENIDLRMKTAPSAFKASLPIVVPIILIMVNSRLRLIPSQEIASWQSFLMFLGEPVIALVIGMLLAFALPKKLNRELISTDGWVGKALKDSANILLITGAGGVFGKMLQNSGIAEVMGDALSDLNLSFFLPFLIASAIKLAQGSSTVALITAASIVFPMMGSLGFVTEMDKALLVISIGAGSMVVSHANDSFFWVVTQMSGMNIGKGYKLHSLGTLVIGLTSIISVLIISLFVN</sequence>
<keyword evidence="1" id="KW-0812">Transmembrane</keyword>
<feature type="transmembrane region" description="Helical" evidence="1">
    <location>
        <begin position="356"/>
        <end position="375"/>
    </location>
</feature>
<dbReference type="GO" id="GO:0005886">
    <property type="term" value="C:plasma membrane"/>
    <property type="evidence" value="ECO:0007669"/>
    <property type="project" value="TreeGrafter"/>
</dbReference>
<feature type="transmembrane region" description="Helical" evidence="1">
    <location>
        <begin position="417"/>
        <end position="442"/>
    </location>
</feature>
<organism evidence="2 3">
    <name type="scientific">Flagellimonas lutimaris</name>
    <dbReference type="NCBI Taxonomy" id="475082"/>
    <lineage>
        <taxon>Bacteria</taxon>
        <taxon>Pseudomonadati</taxon>
        <taxon>Bacteroidota</taxon>
        <taxon>Flavobacteriia</taxon>
        <taxon>Flavobacteriales</taxon>
        <taxon>Flavobacteriaceae</taxon>
        <taxon>Flagellimonas</taxon>
    </lineage>
</organism>
<dbReference type="PANTHER" id="PTHR30354">
    <property type="entry name" value="GNT FAMILY GLUCONATE TRANSPORTER"/>
    <property type="match status" value="1"/>
</dbReference>
<reference evidence="2 3" key="1">
    <citation type="submission" date="2018-08" db="EMBL/GenBank/DDBJ databases">
        <title>Proposal of Muricauda 72 sp.nov. and Muricauda NH166 sp.nov., isolated from seawater.</title>
        <authorList>
            <person name="Cheng H."/>
            <person name="Wu Y.-H."/>
            <person name="Guo L.-L."/>
            <person name="Xu X.-W."/>
        </authorList>
    </citation>
    <scope>NUCLEOTIDE SEQUENCE [LARGE SCALE GENOMIC DNA]</scope>
    <source>
        <strain evidence="2 3">KCTC 22173</strain>
    </source>
</reference>
<evidence type="ECO:0000313" key="2">
    <source>
        <dbReference type="EMBL" id="RIV38276.1"/>
    </source>
</evidence>
<feature type="transmembrane region" description="Helical" evidence="1">
    <location>
        <begin position="58"/>
        <end position="75"/>
    </location>
</feature>
<keyword evidence="1" id="KW-1133">Transmembrane helix</keyword>
<dbReference type="Pfam" id="PF02447">
    <property type="entry name" value="GntP_permease"/>
    <property type="match status" value="1"/>
</dbReference>
<feature type="transmembrane region" description="Helical" evidence="1">
    <location>
        <begin position="381"/>
        <end position="405"/>
    </location>
</feature>
<dbReference type="AlphaFoldDB" id="A0A3A1NEX4"/>
<dbReference type="OrthoDB" id="9787129at2"/>
<dbReference type="RefSeq" id="WP_119606246.1">
    <property type="nucleotide sequence ID" value="NZ_QXFH01000004.1"/>
</dbReference>
<feature type="transmembrane region" description="Helical" evidence="1">
    <location>
        <begin position="133"/>
        <end position="151"/>
    </location>
</feature>
<protein>
    <submittedName>
        <fullName evidence="2">GntP family permease</fullName>
    </submittedName>
</protein>
<evidence type="ECO:0000313" key="3">
    <source>
        <dbReference type="Proteomes" id="UP000266067"/>
    </source>
</evidence>
<feature type="transmembrane region" description="Helical" evidence="1">
    <location>
        <begin position="257"/>
        <end position="278"/>
    </location>
</feature>
<dbReference type="Proteomes" id="UP000266067">
    <property type="component" value="Unassembled WGS sequence"/>
</dbReference>
<dbReference type="NCBIfam" id="TIGR00791">
    <property type="entry name" value="gntP"/>
    <property type="match status" value="1"/>
</dbReference>
<dbReference type="PIRSF" id="PIRSF002746">
    <property type="entry name" value="Gluconate_transporter"/>
    <property type="match status" value="1"/>
</dbReference>
<evidence type="ECO:0000256" key="1">
    <source>
        <dbReference type="SAM" id="Phobius"/>
    </source>
</evidence>
<dbReference type="InterPro" id="IPR003474">
    <property type="entry name" value="Glcn_transporter"/>
</dbReference>
<proteinExistence type="predicted"/>
<name>A0A3A1NEX4_9FLAO</name>
<keyword evidence="3" id="KW-1185">Reference proteome</keyword>
<feature type="transmembrane region" description="Helical" evidence="1">
    <location>
        <begin position="25"/>
        <end position="46"/>
    </location>
</feature>
<feature type="transmembrane region" description="Helical" evidence="1">
    <location>
        <begin position="329"/>
        <end position="349"/>
    </location>
</feature>
<dbReference type="GO" id="GO:0015128">
    <property type="term" value="F:gluconate transmembrane transporter activity"/>
    <property type="evidence" value="ECO:0007669"/>
    <property type="project" value="InterPro"/>
</dbReference>
<comment type="caution">
    <text evidence="2">The sequence shown here is derived from an EMBL/GenBank/DDBJ whole genome shotgun (WGS) entry which is preliminary data.</text>
</comment>
<gene>
    <name evidence="2" type="ORF">D2V08_00790</name>
</gene>
<accession>A0A3A1NEX4</accession>
<dbReference type="PANTHER" id="PTHR30354:SF11">
    <property type="entry name" value="PERMEASE"/>
    <property type="match status" value="1"/>
</dbReference>